<evidence type="ECO:0000256" key="8">
    <source>
        <dbReference type="ARBA" id="ARBA00023180"/>
    </source>
</evidence>
<dbReference type="SMART" id="SM01381">
    <property type="entry name" value="7TM_GPCR_Srsx"/>
    <property type="match status" value="1"/>
</dbReference>
<feature type="transmembrane region" description="Helical" evidence="12">
    <location>
        <begin position="309"/>
        <end position="328"/>
    </location>
</feature>
<keyword evidence="5 12" id="KW-0472">Membrane</keyword>
<dbReference type="GO" id="GO:0008188">
    <property type="term" value="F:neuropeptide receptor activity"/>
    <property type="evidence" value="ECO:0007669"/>
    <property type="project" value="InterPro"/>
</dbReference>
<feature type="domain" description="G-protein coupled receptors family 1 profile" evidence="13">
    <location>
        <begin position="56"/>
        <end position="325"/>
    </location>
</feature>
<reference evidence="14" key="1">
    <citation type="submission" date="2022-08" db="UniProtKB">
        <authorList>
            <consortium name="EnsemblMetazoa"/>
        </authorList>
    </citation>
    <scope>IDENTIFICATION</scope>
    <source>
        <strain evidence="14">05x7-T-G4-1.051#20</strain>
    </source>
</reference>
<comment type="subcellular location">
    <subcellularLocation>
        <location evidence="1">Membrane</location>
        <topology evidence="1">Multi-pass membrane protein</topology>
    </subcellularLocation>
</comment>
<dbReference type="PROSITE" id="PS00237">
    <property type="entry name" value="G_PROTEIN_RECEP_F1_1"/>
    <property type="match status" value="1"/>
</dbReference>
<evidence type="ECO:0000256" key="1">
    <source>
        <dbReference type="ARBA" id="ARBA00004141"/>
    </source>
</evidence>
<evidence type="ECO:0000256" key="12">
    <source>
        <dbReference type="SAM" id="Phobius"/>
    </source>
</evidence>
<accession>A0A8W8MHQ2</accession>
<evidence type="ECO:0000313" key="14">
    <source>
        <dbReference type="EnsemblMetazoa" id="G32857.1:cds"/>
    </source>
</evidence>
<dbReference type="InterPro" id="IPR000276">
    <property type="entry name" value="GPCR_Rhodpsn"/>
</dbReference>
<sequence length="407" mass="46625">MWTQNCTSVIGQQVFTHVDSSLLAITDGAPLKPIPFVEIIIKVFFYLLVFLLDIIGNSIVVFIIYANKRMRTSANILIVNLAISDILVGCFCMWVHLGNQITHNWPFGAFLCKFETFVQVVAVISSVVTLTSLSIERFLIVMFPMKGRLSKNLLTFLVVFSWVAAIGTSAPNLKVRQKLEIQWRNRKDVWCDEIWPRFYTDTRCNSDQPGRRSYYVFLSVFMYFIPITVMMLAYGLIGVRLFRRQMPGNGVTAVNDVHGNARKKVMRMFVVVLTAFIVCWTPQQILILYRVYRDEQKQVPYYLKDLQYAALFVAYSNSAINPIIYAGMSQKFRKGFHDAMAVLKTWRQRNKIRPALSCGHTLPTVHNNPITEEPCSFTAKSGLTPQRMRIAIEVTEKVCHSESLEAK</sequence>
<dbReference type="EnsemblMetazoa" id="G32857.1">
    <property type="protein sequence ID" value="G32857.1:cds"/>
    <property type="gene ID" value="G32857"/>
</dbReference>
<evidence type="ECO:0000256" key="7">
    <source>
        <dbReference type="ARBA" id="ARBA00023170"/>
    </source>
</evidence>
<keyword evidence="4 11" id="KW-0297">G-protein coupled receptor</keyword>
<dbReference type="AlphaFoldDB" id="A0A8W8MHQ2"/>
<keyword evidence="15" id="KW-1185">Reference proteome</keyword>
<keyword evidence="7 11" id="KW-0675">Receptor</keyword>
<dbReference type="InterPro" id="IPR017452">
    <property type="entry name" value="GPCR_Rhodpsn_7TM"/>
</dbReference>
<keyword evidence="6" id="KW-1015">Disulfide bond</keyword>
<dbReference type="PRINTS" id="PR00237">
    <property type="entry name" value="GPCRRHODOPSN"/>
</dbReference>
<feature type="transmembrane region" description="Helical" evidence="12">
    <location>
        <begin position="214"/>
        <end position="237"/>
    </location>
</feature>
<evidence type="ECO:0000256" key="6">
    <source>
        <dbReference type="ARBA" id="ARBA00023157"/>
    </source>
</evidence>
<keyword evidence="9 11" id="KW-0807">Transducer</keyword>
<evidence type="ECO:0000259" key="13">
    <source>
        <dbReference type="PROSITE" id="PS50262"/>
    </source>
</evidence>
<dbReference type="PANTHER" id="PTHR45695:SF28">
    <property type="entry name" value="G-PROTEIN COUPLED RECEPTORS FAMILY 1 PROFILE DOMAIN-CONTAINING PROTEIN"/>
    <property type="match status" value="1"/>
</dbReference>
<keyword evidence="2 11" id="KW-0812">Transmembrane</keyword>
<evidence type="ECO:0000256" key="11">
    <source>
        <dbReference type="RuleBase" id="RU000688"/>
    </source>
</evidence>
<dbReference type="SUPFAM" id="SSF81321">
    <property type="entry name" value="Family A G protein-coupled receptor-like"/>
    <property type="match status" value="1"/>
</dbReference>
<dbReference type="Proteomes" id="UP000005408">
    <property type="component" value="Unassembled WGS sequence"/>
</dbReference>
<dbReference type="Gene3D" id="1.20.1070.10">
    <property type="entry name" value="Rhodopsin 7-helix transmembrane proteins"/>
    <property type="match status" value="1"/>
</dbReference>
<evidence type="ECO:0000256" key="2">
    <source>
        <dbReference type="ARBA" id="ARBA00022692"/>
    </source>
</evidence>
<protein>
    <recommendedName>
        <fullName evidence="13">G-protein coupled receptors family 1 profile domain-containing protein</fullName>
    </recommendedName>
</protein>
<dbReference type="PRINTS" id="PR01570">
    <property type="entry name" value="NPFFRECEPTOR"/>
</dbReference>
<dbReference type="FunFam" id="1.20.1070.10:FF:000291">
    <property type="entry name" value="Predicted protein"/>
    <property type="match status" value="1"/>
</dbReference>
<comment type="similarity">
    <text evidence="11">Belongs to the G-protein coupled receptor 1 family.</text>
</comment>
<dbReference type="InterPro" id="IPR005395">
    <property type="entry name" value="NPFF_rcpt"/>
</dbReference>
<dbReference type="Pfam" id="PF00001">
    <property type="entry name" value="7tm_1"/>
    <property type="match status" value="1"/>
</dbReference>
<evidence type="ECO:0000256" key="4">
    <source>
        <dbReference type="ARBA" id="ARBA00023040"/>
    </source>
</evidence>
<dbReference type="PANTHER" id="PTHR45695">
    <property type="entry name" value="LEUCOKININ RECEPTOR-RELATED"/>
    <property type="match status" value="1"/>
</dbReference>
<dbReference type="PROSITE" id="PS50262">
    <property type="entry name" value="G_PROTEIN_RECEP_F1_2"/>
    <property type="match status" value="1"/>
</dbReference>
<feature type="transmembrane region" description="Helical" evidence="12">
    <location>
        <begin position="43"/>
        <end position="65"/>
    </location>
</feature>
<evidence type="ECO:0000313" key="15">
    <source>
        <dbReference type="Proteomes" id="UP000005408"/>
    </source>
</evidence>
<organism evidence="14 15">
    <name type="scientific">Magallana gigas</name>
    <name type="common">Pacific oyster</name>
    <name type="synonym">Crassostrea gigas</name>
    <dbReference type="NCBI Taxonomy" id="29159"/>
    <lineage>
        <taxon>Eukaryota</taxon>
        <taxon>Metazoa</taxon>
        <taxon>Spiralia</taxon>
        <taxon>Lophotrochozoa</taxon>
        <taxon>Mollusca</taxon>
        <taxon>Bivalvia</taxon>
        <taxon>Autobranchia</taxon>
        <taxon>Pteriomorphia</taxon>
        <taxon>Ostreida</taxon>
        <taxon>Ostreoidea</taxon>
        <taxon>Ostreidae</taxon>
        <taxon>Magallana</taxon>
    </lineage>
</organism>
<evidence type="ECO:0000256" key="10">
    <source>
        <dbReference type="ARBA" id="ARBA00025478"/>
    </source>
</evidence>
<proteinExistence type="inferred from homology"/>
<feature type="transmembrane region" description="Helical" evidence="12">
    <location>
        <begin position="268"/>
        <end position="289"/>
    </location>
</feature>
<keyword evidence="3 12" id="KW-1133">Transmembrane helix</keyword>
<comment type="function">
    <text evidence="10">Receptor for NPAF (A-18-F-amide) and NPFF (F-8-F-amide) neuropeptides, also known as morphine-modulating peptides. Can also be activated by a variety of naturally occurring or synthetic FMRF-amide like ligands. This receptor mediates its action by association with G proteins that activate a phosphatidylinositol-calcium second messenger system.</text>
</comment>
<evidence type="ECO:0000256" key="9">
    <source>
        <dbReference type="ARBA" id="ARBA00023224"/>
    </source>
</evidence>
<feature type="transmembrane region" description="Helical" evidence="12">
    <location>
        <begin position="152"/>
        <end position="170"/>
    </location>
</feature>
<dbReference type="GO" id="GO:0005886">
    <property type="term" value="C:plasma membrane"/>
    <property type="evidence" value="ECO:0007669"/>
    <property type="project" value="TreeGrafter"/>
</dbReference>
<keyword evidence="8" id="KW-0325">Glycoprotein</keyword>
<evidence type="ECO:0000256" key="5">
    <source>
        <dbReference type="ARBA" id="ARBA00023136"/>
    </source>
</evidence>
<name>A0A8W8MHQ2_MAGGI</name>
<evidence type="ECO:0000256" key="3">
    <source>
        <dbReference type="ARBA" id="ARBA00022989"/>
    </source>
</evidence>
<feature type="transmembrane region" description="Helical" evidence="12">
    <location>
        <begin position="117"/>
        <end position="140"/>
    </location>
</feature>
<feature type="transmembrane region" description="Helical" evidence="12">
    <location>
        <begin position="77"/>
        <end position="97"/>
    </location>
</feature>